<evidence type="ECO:0000256" key="1">
    <source>
        <dbReference type="ARBA" id="ARBA00004370"/>
    </source>
</evidence>
<dbReference type="InParanoid" id="A0A1D6NST4"/>
<dbReference type="AlphaFoldDB" id="A0A1D6NST4"/>
<dbReference type="GO" id="GO:0098542">
    <property type="term" value="P:defense response to other organism"/>
    <property type="evidence" value="ECO:0007669"/>
    <property type="project" value="InterPro"/>
</dbReference>
<reference evidence="3" key="1">
    <citation type="submission" date="2015-12" db="EMBL/GenBank/DDBJ databases">
        <title>Update maize B73 reference genome by single molecule sequencing technologies.</title>
        <authorList>
            <consortium name="Maize Genome Sequencing Project"/>
            <person name="Ware D."/>
        </authorList>
    </citation>
    <scope>NUCLEOTIDE SEQUENCE</scope>
    <source>
        <tissue evidence="3">Seedling</tissue>
    </source>
</reference>
<keyword evidence="2" id="KW-0472">Membrane</keyword>
<dbReference type="PANTHER" id="PTHR31234">
    <property type="entry name" value="LATE EMBRYOGENESIS ABUNDANT (LEA) HYDROXYPROLINE-RICH GLYCOPROTEIN FAMILY"/>
    <property type="match status" value="1"/>
</dbReference>
<evidence type="ECO:0000313" key="3">
    <source>
        <dbReference type="EMBL" id="AQL01305.1"/>
    </source>
</evidence>
<evidence type="ECO:0000256" key="2">
    <source>
        <dbReference type="ARBA" id="ARBA00023136"/>
    </source>
</evidence>
<dbReference type="EMBL" id="CM000785">
    <property type="protein sequence ID" value="AQL01305.1"/>
    <property type="molecule type" value="Genomic_DNA"/>
</dbReference>
<comment type="subcellular location">
    <subcellularLocation>
        <location evidence="1">Membrane</location>
    </subcellularLocation>
</comment>
<dbReference type="ExpressionAtlas" id="A0A1D6NST4">
    <property type="expression patterns" value="baseline"/>
</dbReference>
<dbReference type="PaxDb" id="4577-GRMZM2G476921_P01"/>
<organism evidence="3">
    <name type="scientific">Zea mays</name>
    <name type="common">Maize</name>
    <dbReference type="NCBI Taxonomy" id="4577"/>
    <lineage>
        <taxon>Eukaryota</taxon>
        <taxon>Viridiplantae</taxon>
        <taxon>Streptophyta</taxon>
        <taxon>Embryophyta</taxon>
        <taxon>Tracheophyta</taxon>
        <taxon>Spermatophyta</taxon>
        <taxon>Magnoliopsida</taxon>
        <taxon>Liliopsida</taxon>
        <taxon>Poales</taxon>
        <taxon>Poaceae</taxon>
        <taxon>PACMAD clade</taxon>
        <taxon>Panicoideae</taxon>
        <taxon>Andropogonodae</taxon>
        <taxon>Andropogoneae</taxon>
        <taxon>Tripsacinae</taxon>
        <taxon>Zea</taxon>
    </lineage>
</organism>
<dbReference type="GO" id="GO:0016020">
    <property type="term" value="C:membrane"/>
    <property type="evidence" value="ECO:0007669"/>
    <property type="project" value="UniProtKB-SubCell"/>
</dbReference>
<dbReference type="PANTHER" id="PTHR31234:SF66">
    <property type="entry name" value="LATE EMBRYOGENESIS ABUNDANT PROTEIN"/>
    <property type="match status" value="1"/>
</dbReference>
<dbReference type="InterPro" id="IPR044839">
    <property type="entry name" value="NDR1-like"/>
</dbReference>
<protein>
    <submittedName>
        <fullName evidence="3">Late embryogenesis abundant protein</fullName>
    </submittedName>
</protein>
<name>A0A1D6NST4_MAIZE</name>
<proteinExistence type="predicted"/>
<gene>
    <name evidence="3" type="ORF">ZEAMMB73_Zm00001d045012</name>
</gene>
<accession>A0A1D6NST4</accession>
<sequence>MVLAVVVLLGAVAVLVVVVLLHPRAPYVAVRAASLYTLVYGQTGVLDDVQVTVWVEARNGNAHSAAYFSRLECRLAFAGATLAGALLGDAGSAAMEAALRDGVVPFWVEGEARTRWKVAGIVGVDQWTRLACQLRFFWPNSTVLPFRCSSKSMFLFF</sequence>